<gene>
    <name evidence="1" type="ORF">FBU59_004922</name>
</gene>
<sequence>MPSFCPANEGWGPLSPTRPVDLTTCFQYGILTTGLNIAFLIAAAIRLRQLRSALQLLRTIAVSDLYCVKMAMAISAVFASASEFVMWTSLYPYQNVYAAGLGIQTVAVALAVYLHKHEQLGNRIASTVLLLFWLATVCLAVMRLRTKFTTRVLKSDPPAVIANVAFFLTSIAMLVLESQPKPQMLYELIDKDGKDYSDYTAHQSPEQRANIFERLTFTWMTPLLELGYHKPLQLEDTWELMPEYRPDVVTDHFQRNWQAELQSGQPSLFRATMRTY</sequence>
<dbReference type="EMBL" id="JANBPW010003721">
    <property type="protein sequence ID" value="KAJ1936867.1"/>
    <property type="molecule type" value="Genomic_DNA"/>
</dbReference>
<reference evidence="1" key="1">
    <citation type="submission" date="2022-07" db="EMBL/GenBank/DDBJ databases">
        <title>Phylogenomic reconstructions and comparative analyses of Kickxellomycotina fungi.</title>
        <authorList>
            <person name="Reynolds N.K."/>
            <person name="Stajich J.E."/>
            <person name="Barry K."/>
            <person name="Grigoriev I.V."/>
            <person name="Crous P."/>
            <person name="Smith M.E."/>
        </authorList>
    </citation>
    <scope>NUCLEOTIDE SEQUENCE</scope>
    <source>
        <strain evidence="1">NRRL 5244</strain>
    </source>
</reference>
<dbReference type="Proteomes" id="UP001150603">
    <property type="component" value="Unassembled WGS sequence"/>
</dbReference>
<evidence type="ECO:0000313" key="1">
    <source>
        <dbReference type="EMBL" id="KAJ1936867.1"/>
    </source>
</evidence>
<comment type="caution">
    <text evidence="1">The sequence shown here is derived from an EMBL/GenBank/DDBJ whole genome shotgun (WGS) entry which is preliminary data.</text>
</comment>
<keyword evidence="2" id="KW-1185">Reference proteome</keyword>
<feature type="non-terminal residue" evidence="1">
    <location>
        <position position="276"/>
    </location>
</feature>
<organism evidence="1 2">
    <name type="scientific">Linderina macrospora</name>
    <dbReference type="NCBI Taxonomy" id="4868"/>
    <lineage>
        <taxon>Eukaryota</taxon>
        <taxon>Fungi</taxon>
        <taxon>Fungi incertae sedis</taxon>
        <taxon>Zoopagomycota</taxon>
        <taxon>Kickxellomycotina</taxon>
        <taxon>Kickxellomycetes</taxon>
        <taxon>Kickxellales</taxon>
        <taxon>Kickxellaceae</taxon>
        <taxon>Linderina</taxon>
    </lineage>
</organism>
<protein>
    <submittedName>
        <fullName evidence="1">Uncharacterized protein</fullName>
    </submittedName>
</protein>
<proteinExistence type="predicted"/>
<name>A0ACC1J457_9FUNG</name>
<evidence type="ECO:0000313" key="2">
    <source>
        <dbReference type="Proteomes" id="UP001150603"/>
    </source>
</evidence>
<accession>A0ACC1J457</accession>